<proteinExistence type="predicted"/>
<dbReference type="AlphaFoldDB" id="A0A926DPP8"/>
<gene>
    <name evidence="1" type="primary">yabP</name>
    <name evidence="1" type="ORF">H8698_12490</name>
</gene>
<dbReference type="NCBIfam" id="TIGR02892">
    <property type="entry name" value="spore_yabP"/>
    <property type="match status" value="1"/>
</dbReference>
<dbReference type="Pfam" id="PF07873">
    <property type="entry name" value="YabP"/>
    <property type="match status" value="1"/>
</dbReference>
<dbReference type="GO" id="GO:0030435">
    <property type="term" value="P:sporulation resulting in formation of a cellular spore"/>
    <property type="evidence" value="ECO:0007669"/>
    <property type="project" value="InterPro"/>
</dbReference>
<dbReference type="Gene3D" id="2.60.40.2000">
    <property type="match status" value="1"/>
</dbReference>
<keyword evidence="2" id="KW-1185">Reference proteome</keyword>
<dbReference type="EMBL" id="JACRSU010000006">
    <property type="protein sequence ID" value="MBC8541798.1"/>
    <property type="molecule type" value="Genomic_DNA"/>
</dbReference>
<comment type="caution">
    <text evidence="1">The sequence shown here is derived from an EMBL/GenBank/DDBJ whole genome shotgun (WGS) entry which is preliminary data.</text>
</comment>
<protein>
    <submittedName>
        <fullName evidence="1">Sporulation protein YabP</fullName>
    </submittedName>
</protein>
<evidence type="ECO:0000313" key="1">
    <source>
        <dbReference type="EMBL" id="MBC8541798.1"/>
    </source>
</evidence>
<dbReference type="PIRSF" id="PIRSF011576">
    <property type="entry name" value="YabP"/>
    <property type="match status" value="1"/>
</dbReference>
<dbReference type="InterPro" id="IPR038705">
    <property type="entry name" value="YabP_sf"/>
</dbReference>
<dbReference type="RefSeq" id="WP_177678511.1">
    <property type="nucleotide sequence ID" value="NZ_JACRSU010000006.1"/>
</dbReference>
<name>A0A926DPP8_9FIRM</name>
<dbReference type="Proteomes" id="UP000611762">
    <property type="component" value="Unassembled WGS sequence"/>
</dbReference>
<dbReference type="InterPro" id="IPR022476">
    <property type="entry name" value="Spore_YabP/YqfC"/>
</dbReference>
<reference evidence="1" key="1">
    <citation type="submission" date="2020-08" db="EMBL/GenBank/DDBJ databases">
        <title>Genome public.</title>
        <authorList>
            <person name="Liu C."/>
            <person name="Sun Q."/>
        </authorList>
    </citation>
    <scope>NUCLEOTIDE SEQUENCE</scope>
    <source>
        <strain evidence="1">H8</strain>
    </source>
</reference>
<evidence type="ECO:0000313" key="2">
    <source>
        <dbReference type="Proteomes" id="UP000611762"/>
    </source>
</evidence>
<organism evidence="1 2">
    <name type="scientific">Congzhengia minquanensis</name>
    <dbReference type="NCBI Taxonomy" id="2763657"/>
    <lineage>
        <taxon>Bacteria</taxon>
        <taxon>Bacillati</taxon>
        <taxon>Bacillota</taxon>
        <taxon>Clostridia</taxon>
        <taxon>Eubacteriales</taxon>
        <taxon>Oscillospiraceae</taxon>
        <taxon>Congzhengia</taxon>
    </lineage>
</organism>
<sequence>MAAEQNTIHNLILENKEKLSISGVSDVDTFDEGKIILFTEDDTLIVEGEELHIQKLDVANGELIIEGTIYAIQYTGDGSTARANKGFFKKMLK</sequence>
<accession>A0A926DPP8</accession>
<dbReference type="InterPro" id="IPR012504">
    <property type="entry name" value="Spore_YabP"/>
</dbReference>